<sequence length="272" mass="32513">MKLYLVLERSNLFETDGKKFNFSKDLITYRETIYNKEIEKLSSNEIEKFKHNVFESMKYPFPRNGFEYIKDKGQESLNVLILDYSLEKAWEKDVNVKSLINYIASYFEVNEYSAPLETLDMSHVGYTLEIDYLGHYESESLEYLQNLFDEYKIEYRKIYEKTSQINAGASGGSIKVIFEIITAVKDITTVIGLFKKKYPHNYDFIQSHNINKVKKQISEDYKIHESQLELESIDYNDEKRETIYIFESRKYRYYIVYDKGKLKSSYREKKNN</sequence>
<protein>
    <submittedName>
        <fullName evidence="1">Uncharacterized protein</fullName>
    </submittedName>
</protein>
<proteinExistence type="predicted"/>
<name>A0ABS0LLB7_9LACT</name>
<evidence type="ECO:0000313" key="2">
    <source>
        <dbReference type="Proteomes" id="UP000823401"/>
    </source>
</evidence>
<reference evidence="1 2" key="1">
    <citation type="submission" date="2020-07" db="EMBL/GenBank/DDBJ databases">
        <title>Facklamia lactis sp. nov., isolated from raw milk.</title>
        <authorList>
            <person name="Doll E.V."/>
            <person name="Huptas C."/>
            <person name="Staib L."/>
            <person name="Wenning M."/>
            <person name="Scherer S."/>
        </authorList>
    </citation>
    <scope>NUCLEOTIDE SEQUENCE [LARGE SCALE GENOMIC DNA]</scope>
    <source>
        <strain evidence="1 2">DSM 104272</strain>
    </source>
</reference>
<gene>
    <name evidence="1" type="ORF">HYQ42_08735</name>
</gene>
<evidence type="ECO:0000313" key="1">
    <source>
        <dbReference type="EMBL" id="MBG9978877.1"/>
    </source>
</evidence>
<dbReference type="EMBL" id="JACCEL010000022">
    <property type="protein sequence ID" value="MBG9978877.1"/>
    <property type="molecule type" value="Genomic_DNA"/>
</dbReference>
<comment type="caution">
    <text evidence="1">The sequence shown here is derived from an EMBL/GenBank/DDBJ whole genome shotgun (WGS) entry which is preliminary data.</text>
</comment>
<accession>A0ABS0LLB7</accession>
<keyword evidence="2" id="KW-1185">Reference proteome</keyword>
<organism evidence="1 2">
    <name type="scientific">Ruoffia tabacinasalis</name>
    <dbReference type="NCBI Taxonomy" id="87458"/>
    <lineage>
        <taxon>Bacteria</taxon>
        <taxon>Bacillati</taxon>
        <taxon>Bacillota</taxon>
        <taxon>Bacilli</taxon>
        <taxon>Lactobacillales</taxon>
        <taxon>Aerococcaceae</taxon>
        <taxon>Ruoffia</taxon>
    </lineage>
</organism>
<dbReference type="RefSeq" id="WP_197104928.1">
    <property type="nucleotide sequence ID" value="NZ_JACCEL010000022.1"/>
</dbReference>
<dbReference type="Proteomes" id="UP000823401">
    <property type="component" value="Unassembled WGS sequence"/>
</dbReference>